<dbReference type="Proteomes" id="UP000202782">
    <property type="component" value="Segment"/>
</dbReference>
<evidence type="ECO:0000313" key="2">
    <source>
        <dbReference type="Proteomes" id="UP000202782"/>
    </source>
</evidence>
<gene>
    <name evidence="1" type="ORF">SlGVgp060</name>
</gene>
<organism evidence="1 2">
    <name type="scientific">Spodoptera litura granulovirus</name>
    <dbReference type="NCBI Taxonomy" id="359919"/>
    <lineage>
        <taxon>Viruses</taxon>
        <taxon>Viruses incertae sedis</taxon>
        <taxon>Naldaviricetes</taxon>
        <taxon>Lefavirales</taxon>
        <taxon>Baculoviridae</taxon>
        <taxon>Betabaculovirus</taxon>
        <taxon>Betabaculovirus spliturae</taxon>
    </lineage>
</organism>
<keyword evidence="2" id="KW-1185">Reference proteome</keyword>
<evidence type="ECO:0000313" key="1">
    <source>
        <dbReference type="EMBL" id="ABQ52003.1"/>
    </source>
</evidence>
<dbReference type="InterPro" id="IPR007765">
    <property type="entry name" value="Baculo_p24"/>
</dbReference>
<proteinExistence type="predicted"/>
<name>A5IZR2_9BBAC</name>
<accession>A5IZR2</accession>
<dbReference type="OrthoDB" id="18599at10239"/>
<dbReference type="EMBL" id="DQ288858">
    <property type="protein sequence ID" value="ABQ52003.1"/>
    <property type="molecule type" value="Genomic_DNA"/>
</dbReference>
<dbReference type="Pfam" id="PF05073">
    <property type="entry name" value="Baculo_p24"/>
    <property type="match status" value="1"/>
</dbReference>
<dbReference type="GO" id="GO:0019028">
    <property type="term" value="C:viral capsid"/>
    <property type="evidence" value="ECO:0007669"/>
    <property type="project" value="InterPro"/>
</dbReference>
<dbReference type="GeneID" id="5184197"/>
<dbReference type="KEGG" id="vg:5184197"/>
<dbReference type="RefSeq" id="YP_001257011.1">
    <property type="nucleotide sequence ID" value="NC_009503.1"/>
</dbReference>
<reference evidence="1 2" key="1">
    <citation type="journal article" date="2008" name="J. Microbiol.">
        <title>Molecular and phylogenetic characterization of Spodoptera litura granulovirus.</title>
        <authorList>
            <person name="Wang Y."/>
            <person name="Choi J.Y."/>
            <person name="Roh J.Y."/>
            <person name="Woo S.D."/>
            <person name="Jin B.R."/>
            <person name="Je Y.H."/>
        </authorList>
    </citation>
    <scope>NUCLEOTIDE SEQUENCE [LARGE SCALE GENOMIC DNA]</scope>
    <source>
        <strain evidence="1">SlGV-K1</strain>
    </source>
</reference>
<protein>
    <submittedName>
        <fullName evidence="1">Vp24 capsid</fullName>
    </submittedName>
</protein>
<sequence length="162" mass="18324">MSSDNSNPIEVFVVTNDDGKINGYAEINSVVQLLSPYTRLSSSQLWNSTQSTYRIQNNGKSFVHAFVLCKYLASIPESDSPSYKTLRQLVHDLLSPEPDNLIVEEFKETLESIHKKLDDYNSSVLGDIRALLNVFRSELVEELKGRNDKIDGNEIKEDLITI</sequence>